<comment type="caution">
    <text evidence="1">The sequence shown here is derived from an EMBL/GenBank/DDBJ whole genome shotgun (WGS) entry which is preliminary data.</text>
</comment>
<accession>A0A2V4BKH2</accession>
<evidence type="ECO:0000313" key="1">
    <source>
        <dbReference type="EMBL" id="PXY39498.1"/>
    </source>
</evidence>
<protein>
    <submittedName>
        <fullName evidence="1">Uncharacterized protein</fullName>
    </submittedName>
</protein>
<dbReference type="EMBL" id="QJHK01000018">
    <property type="protein sequence ID" value="PXY39498.1"/>
    <property type="molecule type" value="Genomic_DNA"/>
</dbReference>
<gene>
    <name evidence="1" type="ORF">DMB65_17805</name>
</gene>
<dbReference type="Proteomes" id="UP000247903">
    <property type="component" value="Unassembled WGS sequence"/>
</dbReference>
<keyword evidence="2" id="KW-1185">Reference proteome</keyword>
<evidence type="ECO:0000313" key="2">
    <source>
        <dbReference type="Proteomes" id="UP000247903"/>
    </source>
</evidence>
<sequence>MFFEYSTKNKIYKKNNNTVSFIIFGTLIDKQQDQETKENILKKKQKNILHIKKFISLPRINN</sequence>
<organism evidence="1 2">
    <name type="scientific">Flavobacterium cheongpyeongense</name>
    <dbReference type="NCBI Taxonomy" id="2212651"/>
    <lineage>
        <taxon>Bacteria</taxon>
        <taxon>Pseudomonadati</taxon>
        <taxon>Bacteroidota</taxon>
        <taxon>Flavobacteriia</taxon>
        <taxon>Flavobacteriales</taxon>
        <taxon>Flavobacteriaceae</taxon>
        <taxon>Flavobacterium</taxon>
    </lineage>
</organism>
<reference evidence="1 2" key="1">
    <citation type="submission" date="2018-05" db="EMBL/GenBank/DDBJ databases">
        <title>Flavobacterium sp. strain IMCC34759, incomplete genome.</title>
        <authorList>
            <person name="Joung Y."/>
            <person name="Cho J."/>
        </authorList>
    </citation>
    <scope>NUCLEOTIDE SEQUENCE [LARGE SCALE GENOMIC DNA]</scope>
    <source>
        <strain evidence="1 2">IMCC34759</strain>
    </source>
</reference>
<dbReference type="AlphaFoldDB" id="A0A2V4BKH2"/>
<name>A0A2V4BKH2_9FLAO</name>
<proteinExistence type="predicted"/>